<dbReference type="Proteomes" id="UP000218327">
    <property type="component" value="Unassembled WGS sequence"/>
</dbReference>
<reference evidence="8" key="1">
    <citation type="submission" date="2017-08" db="EMBL/GenBank/DDBJ databases">
        <title>A dynamic microbial community with high functional redundancy inhabits the cold, oxic subseafloor aquifer.</title>
        <authorList>
            <person name="Tully B.J."/>
            <person name="Wheat C.G."/>
            <person name="Glazer B.T."/>
            <person name="Huber J.A."/>
        </authorList>
    </citation>
    <scope>NUCLEOTIDE SEQUENCE [LARGE SCALE GENOMIC DNA]</scope>
</reference>
<feature type="transmembrane region" description="Helical" evidence="5">
    <location>
        <begin position="481"/>
        <end position="503"/>
    </location>
</feature>
<keyword evidence="3 5" id="KW-1133">Transmembrane helix</keyword>
<dbReference type="Gene3D" id="1.10.3720.10">
    <property type="entry name" value="MetI-like"/>
    <property type="match status" value="1"/>
</dbReference>
<dbReference type="GO" id="GO:0005886">
    <property type="term" value="C:plasma membrane"/>
    <property type="evidence" value="ECO:0007669"/>
    <property type="project" value="UniProtKB-SubCell"/>
</dbReference>
<comment type="similarity">
    <text evidence="5">Belongs to the binding-protein-dependent transport system permease family.</text>
</comment>
<gene>
    <name evidence="7" type="ORF">COA96_14015</name>
</gene>
<accession>A0A2A5AUL2</accession>
<dbReference type="SUPFAM" id="SSF50978">
    <property type="entry name" value="WD40 repeat-like"/>
    <property type="match status" value="1"/>
</dbReference>
<dbReference type="Gene3D" id="2.130.10.10">
    <property type="entry name" value="YVTN repeat-like/Quinoprotein amine dehydrogenase"/>
    <property type="match status" value="1"/>
</dbReference>
<evidence type="ECO:0000259" key="6">
    <source>
        <dbReference type="PROSITE" id="PS50928"/>
    </source>
</evidence>
<dbReference type="InterPro" id="IPR015943">
    <property type="entry name" value="WD40/YVTN_repeat-like_dom_sf"/>
</dbReference>
<keyword evidence="5" id="KW-0813">Transport</keyword>
<feature type="domain" description="ABC transmembrane type-1" evidence="6">
    <location>
        <begin position="475"/>
        <end position="763"/>
    </location>
</feature>
<evidence type="ECO:0000313" key="7">
    <source>
        <dbReference type="EMBL" id="PCJ22556.1"/>
    </source>
</evidence>
<dbReference type="PROSITE" id="PS50928">
    <property type="entry name" value="ABC_TM1"/>
    <property type="match status" value="1"/>
</dbReference>
<organism evidence="7 8">
    <name type="scientific">SAR86 cluster bacterium</name>
    <dbReference type="NCBI Taxonomy" id="2030880"/>
    <lineage>
        <taxon>Bacteria</taxon>
        <taxon>Pseudomonadati</taxon>
        <taxon>Pseudomonadota</taxon>
        <taxon>Gammaproteobacteria</taxon>
        <taxon>SAR86 cluster</taxon>
    </lineage>
</organism>
<evidence type="ECO:0000313" key="8">
    <source>
        <dbReference type="Proteomes" id="UP000218327"/>
    </source>
</evidence>
<dbReference type="SUPFAM" id="SSF161098">
    <property type="entry name" value="MetI-like"/>
    <property type="match status" value="1"/>
</dbReference>
<feature type="transmembrane region" description="Helical" evidence="5">
    <location>
        <begin position="515"/>
        <end position="536"/>
    </location>
</feature>
<comment type="subcellular location">
    <subcellularLocation>
        <location evidence="1 5">Cell membrane</location>
        <topology evidence="1 5">Multi-pass membrane protein</topology>
    </subcellularLocation>
</comment>
<dbReference type="Pfam" id="PF00528">
    <property type="entry name" value="BPD_transp_1"/>
    <property type="match status" value="1"/>
</dbReference>
<evidence type="ECO:0000256" key="4">
    <source>
        <dbReference type="ARBA" id="ARBA00023136"/>
    </source>
</evidence>
<feature type="transmembrane region" description="Helical" evidence="5">
    <location>
        <begin position="628"/>
        <end position="652"/>
    </location>
</feature>
<dbReference type="InterPro" id="IPR000515">
    <property type="entry name" value="MetI-like"/>
</dbReference>
<feature type="transmembrane region" description="Helical" evidence="5">
    <location>
        <begin position="744"/>
        <end position="763"/>
    </location>
</feature>
<dbReference type="PANTHER" id="PTHR42727:SF1">
    <property type="entry name" value="PHOSPHATE TRANSPORT SYSTEM PERMEASE"/>
    <property type="match status" value="1"/>
</dbReference>
<proteinExistence type="inferred from homology"/>
<keyword evidence="4 5" id="KW-0472">Membrane</keyword>
<comment type="caution">
    <text evidence="7">The sequence shown here is derived from an EMBL/GenBank/DDBJ whole genome shotgun (WGS) entry which is preliminary data.</text>
</comment>
<dbReference type="PANTHER" id="PTHR42727">
    <property type="entry name" value="PHOSPHATE TRANSPORT SYSTEM PERMEASE PROTEIN"/>
    <property type="match status" value="1"/>
</dbReference>
<dbReference type="CDD" id="cd06261">
    <property type="entry name" value="TM_PBP2"/>
    <property type="match status" value="1"/>
</dbReference>
<evidence type="ECO:0000256" key="1">
    <source>
        <dbReference type="ARBA" id="ARBA00004651"/>
    </source>
</evidence>
<keyword evidence="2 5" id="KW-0812">Transmembrane</keyword>
<sequence>MPTNIDQSSQPTTVNQQSPVIKVDSGRLLMRRKLRHFYDKAASVLIAIGGISVILAILLIFLYLFYEVIPLFESAAIEQVNEYRLENADGSRSLHLAIEEQSEIGMRIGSSGIVDFFDVKNGTLRASIAVSLPNSATVVNFALDTEESGVFALGLDTGEVVVASYGYETSFSGEENTRTITPVIDYPFGEQSFEIFSDTTLSQLAVRTADNSLVIAGINENGSVQLVRASKQVSMFAAFDLDGDDINVEIESFPVQFQVADVSQMFIGGDQRWLYFVSANGLIRTLDLRSIFNGESVDFDIETFLTQGGVRPTQVAFLLGGISLLVADDEGGISQWFVIRENNQTRLEKIREFRSNSSPILRLTPEQRRKNFVSVDSEGYVAIYNTTAHREIFSKDLFAETPHAIALSPRGNTLLIESESGMLSLLNVRNAHPEVSWSVLWEKVWYESYSEPDYIWQSSASSNEFEPKYSLVPLSFGTLKAAFYAMLLAAPLAICGAIFTGYFMAAPMRRKVKPLIELMEALPTVVLGFLAGLWLAPFVEQNLLGIFSILIVLPAGILLTSFAWMQLPAQIRHSIPDGWEAALLIPVVLLFGYLSFVVAAPIEGVFFGGDMRFWISNNLGVNYDQRNALVVGFAMGFAVIPTIFSIAEDAIFTVPKHLTYGSLALGATPWQSLYRVVLPTASPGIFSALMIGMGRAVGETMIVLMATGNTPIMDINIFEGMRTLAANIAVEIPESAVDSTHYRILFLAALVLFMFTFVFNTIAEIVRQRLRVKYSTV</sequence>
<feature type="transmembrane region" description="Helical" evidence="5">
    <location>
        <begin position="41"/>
        <end position="66"/>
    </location>
</feature>
<protein>
    <submittedName>
        <fullName evidence="7">Phosphate ABC transporter permease</fullName>
    </submittedName>
</protein>
<dbReference type="GO" id="GO:0055085">
    <property type="term" value="P:transmembrane transport"/>
    <property type="evidence" value="ECO:0007669"/>
    <property type="project" value="InterPro"/>
</dbReference>
<feature type="transmembrane region" description="Helical" evidence="5">
    <location>
        <begin position="583"/>
        <end position="608"/>
    </location>
</feature>
<evidence type="ECO:0000256" key="5">
    <source>
        <dbReference type="RuleBase" id="RU363032"/>
    </source>
</evidence>
<dbReference type="AlphaFoldDB" id="A0A2A5AUL2"/>
<feature type="transmembrane region" description="Helical" evidence="5">
    <location>
        <begin position="673"/>
        <end position="693"/>
    </location>
</feature>
<feature type="transmembrane region" description="Helical" evidence="5">
    <location>
        <begin position="542"/>
        <end position="562"/>
    </location>
</feature>
<dbReference type="InterPro" id="IPR035906">
    <property type="entry name" value="MetI-like_sf"/>
</dbReference>
<evidence type="ECO:0000256" key="3">
    <source>
        <dbReference type="ARBA" id="ARBA00022989"/>
    </source>
</evidence>
<dbReference type="InterPro" id="IPR036322">
    <property type="entry name" value="WD40_repeat_dom_sf"/>
</dbReference>
<dbReference type="EMBL" id="NVVJ01000057">
    <property type="protein sequence ID" value="PCJ22556.1"/>
    <property type="molecule type" value="Genomic_DNA"/>
</dbReference>
<name>A0A2A5AUL2_9GAMM</name>
<evidence type="ECO:0000256" key="2">
    <source>
        <dbReference type="ARBA" id="ARBA00022692"/>
    </source>
</evidence>